<dbReference type="PROSITE" id="PS51352">
    <property type="entry name" value="THIOREDOXIN_2"/>
    <property type="match status" value="1"/>
</dbReference>
<name>A0ABZ2IL15_9BACT</name>
<keyword evidence="3" id="KW-1015">Disulfide bond</keyword>
<dbReference type="InterPro" id="IPR013766">
    <property type="entry name" value="Thioredoxin_domain"/>
</dbReference>
<evidence type="ECO:0000256" key="2">
    <source>
        <dbReference type="ARBA" id="ARBA00022748"/>
    </source>
</evidence>
<evidence type="ECO:0000256" key="4">
    <source>
        <dbReference type="ARBA" id="ARBA00023284"/>
    </source>
</evidence>
<dbReference type="SUPFAM" id="SSF52833">
    <property type="entry name" value="Thioredoxin-like"/>
    <property type="match status" value="1"/>
</dbReference>
<dbReference type="PANTHER" id="PTHR42852">
    <property type="entry name" value="THIOL:DISULFIDE INTERCHANGE PROTEIN DSBE"/>
    <property type="match status" value="1"/>
</dbReference>
<keyword evidence="2" id="KW-0201">Cytochrome c-type biogenesis</keyword>
<dbReference type="EMBL" id="CP146284">
    <property type="protein sequence ID" value="WWV66727.1"/>
    <property type="molecule type" value="Genomic_DNA"/>
</dbReference>
<evidence type="ECO:0000259" key="5">
    <source>
        <dbReference type="PROSITE" id="PS51352"/>
    </source>
</evidence>
<sequence length="329" mass="37191">MKKISIAALLASALFMSCQPTPEGYVIEGEVDGMQTGKIYLKSFRNKMFFDVDTADIVNGKFSFQGKVEQPLLYGLATDDMSYPAQFFLENQKMKLKLDAEDGEIEKIENSTLNQLFLDKQDDVLEEGFDIDKLVSENPASPVAAFFLYRYFTYQLPLEQLKATRAKLSPTLASCPYVKDLDQIITTLASVQIGQPAPAFTLPDTAGVNISLADFKGKYVLLDFWASWCPPCRKENPNVVAAYQKYKDKNFTILGVSLDKDKERWIKGIHDDHLTWTHVSDLKYWDSEVPALYAVRGIPANFLIDPEGIIIAKDLREEALQEKLEELLK</sequence>
<dbReference type="CDD" id="cd02966">
    <property type="entry name" value="TlpA_like_family"/>
    <property type="match status" value="1"/>
</dbReference>
<protein>
    <submittedName>
        <fullName evidence="6">TlpA disulfide reductase family protein</fullName>
    </submittedName>
</protein>
<reference evidence="6 7" key="1">
    <citation type="submission" date="2024-02" db="EMBL/GenBank/DDBJ databases">
        <title>Whole genome sequencing of Parabacteroides sp. AD58.</title>
        <authorList>
            <person name="Chaplin A.V."/>
            <person name="Pikina A.P."/>
            <person name="Sokolova S.R."/>
            <person name="Korostin D.O."/>
            <person name="Efimov B.A."/>
        </authorList>
    </citation>
    <scope>NUCLEOTIDE SEQUENCE [LARGE SCALE GENOMIC DNA]</scope>
    <source>
        <strain evidence="6 7">AD58</strain>
    </source>
</reference>
<evidence type="ECO:0000313" key="7">
    <source>
        <dbReference type="Proteomes" id="UP001320603"/>
    </source>
</evidence>
<dbReference type="PROSITE" id="PS51257">
    <property type="entry name" value="PROKAR_LIPOPROTEIN"/>
    <property type="match status" value="1"/>
</dbReference>
<dbReference type="InterPro" id="IPR025380">
    <property type="entry name" value="DUF4369"/>
</dbReference>
<dbReference type="RefSeq" id="WP_251967699.1">
    <property type="nucleotide sequence ID" value="NZ_CP146284.1"/>
</dbReference>
<gene>
    <name evidence="6" type="ORF">NEE14_001655</name>
</gene>
<dbReference type="InterPro" id="IPR000866">
    <property type="entry name" value="AhpC/TSA"/>
</dbReference>
<evidence type="ECO:0000256" key="3">
    <source>
        <dbReference type="ARBA" id="ARBA00023157"/>
    </source>
</evidence>
<comment type="subcellular location">
    <subcellularLocation>
        <location evidence="1">Cell envelope</location>
    </subcellularLocation>
</comment>
<evidence type="ECO:0000313" key="6">
    <source>
        <dbReference type="EMBL" id="WWV66727.1"/>
    </source>
</evidence>
<dbReference type="PROSITE" id="PS00194">
    <property type="entry name" value="THIOREDOXIN_1"/>
    <property type="match status" value="1"/>
</dbReference>
<dbReference type="InterPro" id="IPR017937">
    <property type="entry name" value="Thioredoxin_CS"/>
</dbReference>
<organism evidence="6 7">
    <name type="scientific">Parabacteroides absconsus</name>
    <dbReference type="NCBI Taxonomy" id="2951805"/>
    <lineage>
        <taxon>Bacteria</taxon>
        <taxon>Pseudomonadati</taxon>
        <taxon>Bacteroidota</taxon>
        <taxon>Bacteroidia</taxon>
        <taxon>Bacteroidales</taxon>
        <taxon>Tannerellaceae</taxon>
        <taxon>Parabacteroides</taxon>
    </lineage>
</organism>
<feature type="domain" description="Thioredoxin" evidence="5">
    <location>
        <begin position="191"/>
        <end position="329"/>
    </location>
</feature>
<dbReference type="Proteomes" id="UP001320603">
    <property type="component" value="Chromosome"/>
</dbReference>
<proteinExistence type="predicted"/>
<dbReference type="InterPro" id="IPR050553">
    <property type="entry name" value="Thioredoxin_ResA/DsbE_sf"/>
</dbReference>
<evidence type="ECO:0000256" key="1">
    <source>
        <dbReference type="ARBA" id="ARBA00004196"/>
    </source>
</evidence>
<dbReference type="Pfam" id="PF14289">
    <property type="entry name" value="DUF4369"/>
    <property type="match status" value="1"/>
</dbReference>
<dbReference type="Gene3D" id="3.40.30.10">
    <property type="entry name" value="Glutaredoxin"/>
    <property type="match status" value="1"/>
</dbReference>
<keyword evidence="7" id="KW-1185">Reference proteome</keyword>
<dbReference type="InterPro" id="IPR036249">
    <property type="entry name" value="Thioredoxin-like_sf"/>
</dbReference>
<dbReference type="Pfam" id="PF00578">
    <property type="entry name" value="AhpC-TSA"/>
    <property type="match status" value="1"/>
</dbReference>
<accession>A0ABZ2IL15</accession>
<dbReference type="PANTHER" id="PTHR42852:SF6">
    <property type="entry name" value="THIOL:DISULFIDE INTERCHANGE PROTEIN DSBE"/>
    <property type="match status" value="1"/>
</dbReference>
<keyword evidence="4" id="KW-0676">Redox-active center</keyword>